<evidence type="ECO:0000256" key="5">
    <source>
        <dbReference type="ARBA" id="ARBA00022692"/>
    </source>
</evidence>
<keyword evidence="10" id="KW-0539">Nucleus</keyword>
<evidence type="ECO:0000313" key="12">
    <source>
        <dbReference type="EMBL" id="RWR72317.1"/>
    </source>
</evidence>
<feature type="transmembrane region" description="Helical" evidence="11">
    <location>
        <begin position="124"/>
        <end position="144"/>
    </location>
</feature>
<keyword evidence="6 11" id="KW-1133">Transmembrane helix</keyword>
<proteinExistence type="inferred from homology"/>
<evidence type="ECO:0000256" key="2">
    <source>
        <dbReference type="ARBA" id="ARBA00004127"/>
    </source>
</evidence>
<comment type="similarity">
    <text evidence="3">Belongs to the TMEM18 family.</text>
</comment>
<dbReference type="OrthoDB" id="411535at2759"/>
<dbReference type="EMBL" id="QPKB01000001">
    <property type="protein sequence ID" value="RWR72317.1"/>
    <property type="molecule type" value="Genomic_DNA"/>
</dbReference>
<organism evidence="12 13">
    <name type="scientific">Cinnamomum micranthum f. kanehirae</name>
    <dbReference type="NCBI Taxonomy" id="337451"/>
    <lineage>
        <taxon>Eukaryota</taxon>
        <taxon>Viridiplantae</taxon>
        <taxon>Streptophyta</taxon>
        <taxon>Embryophyta</taxon>
        <taxon>Tracheophyta</taxon>
        <taxon>Spermatophyta</taxon>
        <taxon>Magnoliopsida</taxon>
        <taxon>Magnoliidae</taxon>
        <taxon>Laurales</taxon>
        <taxon>Lauraceae</taxon>
        <taxon>Cinnamomum</taxon>
    </lineage>
</organism>
<protein>
    <recommendedName>
        <fullName evidence="4">Transmembrane protein 18</fullName>
    </recommendedName>
</protein>
<keyword evidence="8" id="KW-0238">DNA-binding</keyword>
<dbReference type="PANTHER" id="PTHR22593:SF2">
    <property type="entry name" value="TRANSMEMBRANE PROTEIN 18"/>
    <property type="match status" value="1"/>
</dbReference>
<evidence type="ECO:0000256" key="8">
    <source>
        <dbReference type="ARBA" id="ARBA00023125"/>
    </source>
</evidence>
<sequence length="190" mass="22112">MEDLKSALNDHMDLMTDMLEKITTEFRSGFRPALDNLIGFFHAIDWKEPWLIGLISFHVLLLLTVIMTRRNLNFQMCLFLMALTGVYLAERINTVLANNWKNFAGQNYFDPHGIFLSVLWSGPLLLIAIIILMNTLFSLCQLIVRWKRAELRHKARLFSQQAGLKSHLVWCACLRDFTMPICEIQWLPTL</sequence>
<reference evidence="12 13" key="1">
    <citation type="journal article" date="2019" name="Nat. Plants">
        <title>Stout camphor tree genome fills gaps in understanding of flowering plant genome evolution.</title>
        <authorList>
            <person name="Chaw S.M."/>
            <person name="Liu Y.C."/>
            <person name="Wu Y.W."/>
            <person name="Wang H.Y."/>
            <person name="Lin C.I."/>
            <person name="Wu C.S."/>
            <person name="Ke H.M."/>
            <person name="Chang L.Y."/>
            <person name="Hsu C.Y."/>
            <person name="Yang H.T."/>
            <person name="Sudianto E."/>
            <person name="Hsu M.H."/>
            <person name="Wu K.P."/>
            <person name="Wang L.N."/>
            <person name="Leebens-Mack J.H."/>
            <person name="Tsai I.J."/>
        </authorList>
    </citation>
    <scope>NUCLEOTIDE SEQUENCE [LARGE SCALE GENOMIC DNA]</scope>
    <source>
        <strain evidence="13">cv. Chaw 1501</strain>
        <tissue evidence="12">Young leaves</tissue>
    </source>
</reference>
<evidence type="ECO:0000256" key="10">
    <source>
        <dbReference type="ARBA" id="ARBA00023242"/>
    </source>
</evidence>
<evidence type="ECO:0000256" key="6">
    <source>
        <dbReference type="ARBA" id="ARBA00022989"/>
    </source>
</evidence>
<dbReference type="InterPro" id="IPR026721">
    <property type="entry name" value="TMEM18"/>
</dbReference>
<comment type="caution">
    <text evidence="12">The sequence shown here is derived from an EMBL/GenBank/DDBJ whole genome shotgun (WGS) entry which is preliminary data.</text>
</comment>
<gene>
    <name evidence="12" type="ORF">CKAN_00053100</name>
</gene>
<comment type="subcellular location">
    <subcellularLocation>
        <location evidence="2">Endomembrane system</location>
        <topology evidence="2">Multi-pass membrane protein</topology>
    </subcellularLocation>
    <subcellularLocation>
        <location evidence="1">Nucleus membrane</location>
    </subcellularLocation>
</comment>
<accession>A0A3S3NNY2</accession>
<evidence type="ECO:0000256" key="7">
    <source>
        <dbReference type="ARBA" id="ARBA00023054"/>
    </source>
</evidence>
<dbReference type="AlphaFoldDB" id="A0A3S3NNY2"/>
<dbReference type="STRING" id="337451.A0A3S3NNY2"/>
<dbReference type="Proteomes" id="UP000283530">
    <property type="component" value="Unassembled WGS sequence"/>
</dbReference>
<keyword evidence="7" id="KW-0175">Coiled coil</keyword>
<evidence type="ECO:0000256" key="4">
    <source>
        <dbReference type="ARBA" id="ARBA00014253"/>
    </source>
</evidence>
<dbReference type="PANTHER" id="PTHR22593">
    <property type="entry name" value="TRANSMEMBRANE PROTEIN 18"/>
    <property type="match status" value="1"/>
</dbReference>
<evidence type="ECO:0000256" key="9">
    <source>
        <dbReference type="ARBA" id="ARBA00023136"/>
    </source>
</evidence>
<keyword evidence="5 11" id="KW-0812">Transmembrane</keyword>
<keyword evidence="13" id="KW-1185">Reference proteome</keyword>
<dbReference type="Pfam" id="PF14770">
    <property type="entry name" value="TMEM18"/>
    <property type="match status" value="1"/>
</dbReference>
<feature type="transmembrane region" description="Helical" evidence="11">
    <location>
        <begin position="72"/>
        <end position="89"/>
    </location>
</feature>
<dbReference type="GO" id="GO:0003677">
    <property type="term" value="F:DNA binding"/>
    <property type="evidence" value="ECO:0007669"/>
    <property type="project" value="UniProtKB-KW"/>
</dbReference>
<feature type="transmembrane region" description="Helical" evidence="11">
    <location>
        <begin position="50"/>
        <end position="67"/>
    </location>
</feature>
<evidence type="ECO:0000256" key="11">
    <source>
        <dbReference type="SAM" id="Phobius"/>
    </source>
</evidence>
<keyword evidence="9 11" id="KW-0472">Membrane</keyword>
<name>A0A3S3NNY2_9MAGN</name>
<evidence type="ECO:0000313" key="13">
    <source>
        <dbReference type="Proteomes" id="UP000283530"/>
    </source>
</evidence>
<evidence type="ECO:0000256" key="3">
    <source>
        <dbReference type="ARBA" id="ARBA00009971"/>
    </source>
</evidence>
<dbReference type="GO" id="GO:0031965">
    <property type="term" value="C:nuclear membrane"/>
    <property type="evidence" value="ECO:0007669"/>
    <property type="project" value="UniProtKB-SubCell"/>
</dbReference>
<evidence type="ECO:0000256" key="1">
    <source>
        <dbReference type="ARBA" id="ARBA00004126"/>
    </source>
</evidence>